<dbReference type="AlphaFoldDB" id="A0AAQ3NER6"/>
<dbReference type="PANTHER" id="PTHR45287">
    <property type="entry name" value="OS03G0691500 PROTEIN"/>
    <property type="match status" value="1"/>
</dbReference>
<feature type="coiled-coil region" evidence="1">
    <location>
        <begin position="330"/>
        <end position="382"/>
    </location>
</feature>
<feature type="region of interest" description="Disordered" evidence="2">
    <location>
        <begin position="1017"/>
        <end position="1045"/>
    </location>
</feature>
<feature type="coiled-coil region" evidence="1">
    <location>
        <begin position="895"/>
        <end position="964"/>
    </location>
</feature>
<keyword evidence="4" id="KW-1185">Reference proteome</keyword>
<feature type="coiled-coil region" evidence="1">
    <location>
        <begin position="520"/>
        <end position="554"/>
    </location>
</feature>
<feature type="coiled-coil region" evidence="1">
    <location>
        <begin position="662"/>
        <end position="724"/>
    </location>
</feature>
<feature type="coiled-coil region" evidence="1">
    <location>
        <begin position="138"/>
        <end position="172"/>
    </location>
</feature>
<evidence type="ECO:0000313" key="3">
    <source>
        <dbReference type="EMBL" id="WVZ08390.1"/>
    </source>
</evidence>
<dbReference type="EMBL" id="CP144695">
    <property type="protein sequence ID" value="WVZ08390.1"/>
    <property type="molecule type" value="Genomic_DNA"/>
</dbReference>
<accession>A0AAQ3NER6</accession>
<sequence>MQVARIKSDEIEDLKVLATSAASALAARKPYWVIDEELGMGYREMKSAPIMTKSSLDIGEREDFKPKNGRWNFKNKLGALNSILSDEVVVVSNAPTLIAPSLFISAKVAIVQPLFDFDLCIVGLNACLNPINTGDKGMENVYAELDDARTEVEKLKAECRLKAQQFEGLKQDRAQEFLKFQESRKRVEEQARELYLKSEEIHELKKVLEELNSSLHEKEAHVARLSSENKRIQASSVDRLVKLEESNRELVLALDELRVRNESLEQNACANSKEILSLRAFLLAAEKKCSEAEEKVQHGAMLKGRDGVILQLEEENIIMQDKIKWRNEQFKHLEEAHEKLQVEFRLCKEEWEKERSGLLEEMSSLQVRLDSQTRNVEGLQSRLEMCNHALAHEESKRKLLEAEISECKTSFEHVYTQCEENNSEIQQLTILRNDEIAQLRNSLGEKEMVVRELDHKIVQLKHDNKELGDLLKELREAQINNGGANSLTSKLRNKLRRLEDVHKSCASILKSKESQWSDQLTKMEADIATYKSVLTNKEQKIRKLQMELENCYCTVEENHMGLLIFKSELVEAYSKSFRADSEKATFGDKGNENRILISTEQLKVEDNSPKSMALQHSRLVEELEQYKKKLEESSEGELMLLEQLMQMEYTLHYERSAAFEALEKLELEITCKNDEISRLDYEVQDRESATATLKVSCEEIQGTIKEMETSLESKMENEQALKQANENLLCIVKDQERKTEDLLLQIGLLETCNAKKTKEVESCNAEKMKEVERCNQEKKGLIQIVEDKECCIKNLQKEIDIAYLKQESTENRLKVAIHAQLEAEETLKQEKEIFLKIKDEKERTIEHFQELATTSEQDLLDALSFSFSKQVENWVEVSLLRDALKNAEYLAMLEIEEKNIRIVKLEEAFFHLQQEAEQLRASMDARKFENEKLMDKQQTMECVIAELKLENGNLLQEIMNLSTNREDMLAHFEDIFGKIGEFSCRDTQLGEMLGNVLNTSEDENETAMGSVVCDKSHESARDGTNGLHITPTTKKPEENFDGRSPLRETRRRFCDLADKKAKKVARIKSDEIEDLKVLATSAASALAARKPYWVIDEELGMGYREMKSAPIMTKSSLDIGEREDFKPKNGRWNFKNKLEALNSILSDEVVVVSNAPTLIGTVVSLGSQEQTTPSIVEVTDK</sequence>
<evidence type="ECO:0000256" key="2">
    <source>
        <dbReference type="SAM" id="MobiDB-lite"/>
    </source>
</evidence>
<feature type="coiled-coil region" evidence="1">
    <location>
        <begin position="201"/>
        <end position="267"/>
    </location>
</feature>
<reference evidence="3 4" key="1">
    <citation type="journal article" date="2023" name="Life. Sci Alliance">
        <title>Evolutionary insights into 3D genome organization and epigenetic landscape of Vigna mungo.</title>
        <authorList>
            <person name="Junaid A."/>
            <person name="Singh B."/>
            <person name="Bhatia S."/>
        </authorList>
    </citation>
    <scope>NUCLEOTIDE SEQUENCE [LARGE SCALE GENOMIC DNA]</scope>
    <source>
        <strain evidence="3">Urdbean</strain>
    </source>
</reference>
<protein>
    <submittedName>
        <fullName evidence="3">Uncharacterized protein</fullName>
    </submittedName>
</protein>
<evidence type="ECO:0000313" key="4">
    <source>
        <dbReference type="Proteomes" id="UP001374535"/>
    </source>
</evidence>
<proteinExistence type="predicted"/>
<dbReference type="InterPro" id="IPR040262">
    <property type="entry name" value="At4g38062-like"/>
</dbReference>
<keyword evidence="1" id="KW-0175">Coiled coil</keyword>
<evidence type="ECO:0000256" key="1">
    <source>
        <dbReference type="SAM" id="Coils"/>
    </source>
</evidence>
<dbReference type="Proteomes" id="UP001374535">
    <property type="component" value="Chromosome 6"/>
</dbReference>
<gene>
    <name evidence="3" type="ORF">V8G54_021736</name>
</gene>
<feature type="compositionally biased region" description="Basic and acidic residues" evidence="2">
    <location>
        <begin position="1034"/>
        <end position="1045"/>
    </location>
</feature>
<name>A0AAQ3NER6_VIGMU</name>
<dbReference type="PANTHER" id="PTHR45287:SF3">
    <property type="entry name" value="PROTEIN, PUTATIVE-RELATED"/>
    <property type="match status" value="1"/>
</dbReference>
<organism evidence="3 4">
    <name type="scientific">Vigna mungo</name>
    <name type="common">Black gram</name>
    <name type="synonym">Phaseolus mungo</name>
    <dbReference type="NCBI Taxonomy" id="3915"/>
    <lineage>
        <taxon>Eukaryota</taxon>
        <taxon>Viridiplantae</taxon>
        <taxon>Streptophyta</taxon>
        <taxon>Embryophyta</taxon>
        <taxon>Tracheophyta</taxon>
        <taxon>Spermatophyta</taxon>
        <taxon>Magnoliopsida</taxon>
        <taxon>eudicotyledons</taxon>
        <taxon>Gunneridae</taxon>
        <taxon>Pentapetalae</taxon>
        <taxon>rosids</taxon>
        <taxon>fabids</taxon>
        <taxon>Fabales</taxon>
        <taxon>Fabaceae</taxon>
        <taxon>Papilionoideae</taxon>
        <taxon>50 kb inversion clade</taxon>
        <taxon>NPAAA clade</taxon>
        <taxon>indigoferoid/millettioid clade</taxon>
        <taxon>Phaseoleae</taxon>
        <taxon>Vigna</taxon>
    </lineage>
</organism>